<evidence type="ECO:0000256" key="8">
    <source>
        <dbReference type="SAM" id="Phobius"/>
    </source>
</evidence>
<feature type="transmembrane region" description="Helical" evidence="8">
    <location>
        <begin position="350"/>
        <end position="368"/>
    </location>
</feature>
<dbReference type="GO" id="GO:0009103">
    <property type="term" value="P:lipopolysaccharide biosynthetic process"/>
    <property type="evidence" value="ECO:0007669"/>
    <property type="project" value="UniProtKB-ARBA"/>
</dbReference>
<dbReference type="RefSeq" id="WP_089379269.1">
    <property type="nucleotide sequence ID" value="NZ_FZNX01000005.1"/>
</dbReference>
<evidence type="ECO:0000256" key="2">
    <source>
        <dbReference type="ARBA" id="ARBA00022475"/>
    </source>
</evidence>
<feature type="transmembrane region" description="Helical" evidence="8">
    <location>
        <begin position="26"/>
        <end position="46"/>
    </location>
</feature>
<feature type="transmembrane region" description="Helical" evidence="8">
    <location>
        <begin position="320"/>
        <end position="338"/>
    </location>
</feature>
<dbReference type="EMBL" id="FZNX01000005">
    <property type="protein sequence ID" value="SNR77303.1"/>
    <property type="molecule type" value="Genomic_DNA"/>
</dbReference>
<dbReference type="GO" id="GO:0005886">
    <property type="term" value="C:plasma membrane"/>
    <property type="evidence" value="ECO:0007669"/>
    <property type="project" value="UniProtKB-SubCell"/>
</dbReference>
<dbReference type="InterPro" id="IPR038731">
    <property type="entry name" value="RgtA/B/C-like"/>
</dbReference>
<protein>
    <submittedName>
        <fullName evidence="10">Dolichyl-phosphate-mannose-protein mannosyltransferase</fullName>
    </submittedName>
</protein>
<dbReference type="Proteomes" id="UP000198412">
    <property type="component" value="Unassembled WGS sequence"/>
</dbReference>
<dbReference type="PANTHER" id="PTHR33908">
    <property type="entry name" value="MANNOSYLTRANSFERASE YKCB-RELATED"/>
    <property type="match status" value="1"/>
</dbReference>
<keyword evidence="3 10" id="KW-0328">Glycosyltransferase</keyword>
<feature type="transmembrane region" description="Helical" evidence="8">
    <location>
        <begin position="89"/>
        <end position="110"/>
    </location>
</feature>
<feature type="transmembrane region" description="Helical" evidence="8">
    <location>
        <begin position="170"/>
        <end position="198"/>
    </location>
</feature>
<accession>A0A238Z376</accession>
<feature type="transmembrane region" description="Helical" evidence="8">
    <location>
        <begin position="292"/>
        <end position="314"/>
    </location>
</feature>
<dbReference type="AlphaFoldDB" id="A0A238Z376"/>
<name>A0A238Z376_9FLAO</name>
<evidence type="ECO:0000256" key="5">
    <source>
        <dbReference type="ARBA" id="ARBA00022692"/>
    </source>
</evidence>
<evidence type="ECO:0000256" key="6">
    <source>
        <dbReference type="ARBA" id="ARBA00022989"/>
    </source>
</evidence>
<evidence type="ECO:0000313" key="11">
    <source>
        <dbReference type="Proteomes" id="UP000198412"/>
    </source>
</evidence>
<feature type="transmembrane region" description="Helical" evidence="8">
    <location>
        <begin position="210"/>
        <end position="229"/>
    </location>
</feature>
<keyword evidence="6 8" id="KW-1133">Transmembrane helix</keyword>
<reference evidence="11" key="1">
    <citation type="submission" date="2017-06" db="EMBL/GenBank/DDBJ databases">
        <authorList>
            <person name="Varghese N."/>
            <person name="Submissions S."/>
        </authorList>
    </citation>
    <scope>NUCLEOTIDE SEQUENCE [LARGE SCALE GENOMIC DNA]</scope>
    <source>
        <strain evidence="11">DSM 27993</strain>
    </source>
</reference>
<dbReference type="GO" id="GO:0016763">
    <property type="term" value="F:pentosyltransferase activity"/>
    <property type="evidence" value="ECO:0007669"/>
    <property type="project" value="TreeGrafter"/>
</dbReference>
<dbReference type="Pfam" id="PF13231">
    <property type="entry name" value="PMT_2"/>
    <property type="match status" value="1"/>
</dbReference>
<evidence type="ECO:0000259" key="9">
    <source>
        <dbReference type="Pfam" id="PF13231"/>
    </source>
</evidence>
<keyword evidence="11" id="KW-1185">Reference proteome</keyword>
<sequence>MFLFKQITNDNKFNQSITLNYGWKQIVLLYIVVSALRILFAVSGGIDLDPEESQYWLWSKHLDWSYYSKPPLIAYINGFTSSIFGSYTWTVKLNAVIIGSIIGLTTYYIVEQLYRSKKMAFFVSSGLLILPAYHYISMFFTTDVLVSFFWLLTCYFFWMATQKNSLTFWILTGLSIGIGFLAKYSLLFFIPFSFIYLLFKRKELLKQQGYYISILIATIFFTPVLIWNINHDMVGVFHISNLSGIGRKFISLNKSIIYLLEFFGGQLLLNLPFLFLFFYWKKYKIGSYLKGGFEQFIIFLITFVFITFTCISLIKRVQINWLIFSYIPFYIILLKAILKSGILLNKVVKKYIAFSSILLLLLLLQPVFETFTPHFSKLIPAKIDPFGKLVDWKGLANFVDVEINNKCDGKDYIILSDKYQIASQLTFYSTGHPKTYCLPYSGRRMNQFDIWGIPYTEIKEKQVVLIKTSPLEFDADINSLIEQSSIIYSTKYNILYKEKLVKSYYIYLLNKMPQLSNSTEIFTSF</sequence>
<proteinExistence type="predicted"/>
<feature type="domain" description="Glycosyltransferase RgtA/B/C/D-like" evidence="9">
    <location>
        <begin position="68"/>
        <end position="227"/>
    </location>
</feature>
<evidence type="ECO:0000256" key="7">
    <source>
        <dbReference type="ARBA" id="ARBA00023136"/>
    </source>
</evidence>
<evidence type="ECO:0000256" key="3">
    <source>
        <dbReference type="ARBA" id="ARBA00022676"/>
    </source>
</evidence>
<keyword evidence="4 10" id="KW-0808">Transferase</keyword>
<dbReference type="OrthoDB" id="9813729at2"/>
<evidence type="ECO:0000313" key="10">
    <source>
        <dbReference type="EMBL" id="SNR77303.1"/>
    </source>
</evidence>
<evidence type="ECO:0000256" key="4">
    <source>
        <dbReference type="ARBA" id="ARBA00022679"/>
    </source>
</evidence>
<keyword evidence="2" id="KW-1003">Cell membrane</keyword>
<keyword evidence="7 8" id="KW-0472">Membrane</keyword>
<keyword evidence="5 8" id="KW-0812">Transmembrane</keyword>
<gene>
    <name evidence="10" type="ORF">SAMN04488111_3013</name>
</gene>
<organism evidence="10 11">
    <name type="scientific">Lutibacter flavus</name>
    <dbReference type="NCBI Taxonomy" id="691689"/>
    <lineage>
        <taxon>Bacteria</taxon>
        <taxon>Pseudomonadati</taxon>
        <taxon>Bacteroidota</taxon>
        <taxon>Flavobacteriia</taxon>
        <taxon>Flavobacteriales</taxon>
        <taxon>Flavobacteriaceae</taxon>
        <taxon>Lutibacter</taxon>
    </lineage>
</organism>
<comment type="subcellular location">
    <subcellularLocation>
        <location evidence="1">Cell membrane</location>
        <topology evidence="1">Multi-pass membrane protein</topology>
    </subcellularLocation>
</comment>
<dbReference type="InterPro" id="IPR050297">
    <property type="entry name" value="LipidA_mod_glycosyltrf_83"/>
</dbReference>
<dbReference type="PANTHER" id="PTHR33908:SF11">
    <property type="entry name" value="MEMBRANE PROTEIN"/>
    <property type="match status" value="1"/>
</dbReference>
<evidence type="ECO:0000256" key="1">
    <source>
        <dbReference type="ARBA" id="ARBA00004651"/>
    </source>
</evidence>
<feature type="transmembrane region" description="Helical" evidence="8">
    <location>
        <begin position="131"/>
        <end position="158"/>
    </location>
</feature>
<feature type="transmembrane region" description="Helical" evidence="8">
    <location>
        <begin position="256"/>
        <end position="280"/>
    </location>
</feature>